<dbReference type="InterPro" id="IPR011055">
    <property type="entry name" value="Dup_hybrid_motif"/>
</dbReference>
<protein>
    <submittedName>
        <fullName evidence="2">Peptidase M23</fullName>
    </submittedName>
</protein>
<dbReference type="Gene3D" id="2.70.70.10">
    <property type="entry name" value="Glucose Permease (Domain IIA)"/>
    <property type="match status" value="1"/>
</dbReference>
<sequence length="241" mass="26428">MSDIPVSAPHSSPLSALLERHQHEFHPVLPVDLSAPDVARLDFTAANPLLQDADLRDTPAFEELVARLLAAKNAYIGVGGYLENRVIYRRSPGLFGDPAVPARSLHLGVDVWLRAGTPVLAPLPAVVHSVQDNDNFGDYGPTVILQHQLEDTTFYTLYGHLSRRETLLLRPGMTLESGDTFTEVGPAPENGDWPPHLHFQVIADLEGRSGDFPGVGLVAEREKWAALCPDPNLILQSKWLE</sequence>
<keyword evidence="3" id="KW-1185">Reference proteome</keyword>
<dbReference type="CDD" id="cd12797">
    <property type="entry name" value="M23_peptidase"/>
    <property type="match status" value="1"/>
</dbReference>
<organism evidence="2 3">
    <name type="scientific">Hymenobacter rigui</name>
    <dbReference type="NCBI Taxonomy" id="334424"/>
    <lineage>
        <taxon>Bacteria</taxon>
        <taxon>Pseudomonadati</taxon>
        <taxon>Bacteroidota</taxon>
        <taxon>Cytophagia</taxon>
        <taxon>Cytophagales</taxon>
        <taxon>Hymenobacteraceae</taxon>
        <taxon>Hymenobacter</taxon>
    </lineage>
</organism>
<dbReference type="SUPFAM" id="SSF51261">
    <property type="entry name" value="Duplicated hybrid motif"/>
    <property type="match status" value="1"/>
</dbReference>
<dbReference type="InterPro" id="IPR050570">
    <property type="entry name" value="Cell_wall_metabolism_enzyme"/>
</dbReference>
<evidence type="ECO:0000259" key="1">
    <source>
        <dbReference type="Pfam" id="PF01551"/>
    </source>
</evidence>
<dbReference type="AlphaFoldDB" id="A0A3R9MJZ7"/>
<feature type="domain" description="M23ase beta-sheet core" evidence="1">
    <location>
        <begin position="105"/>
        <end position="202"/>
    </location>
</feature>
<dbReference type="EMBL" id="RWIT01000018">
    <property type="protein sequence ID" value="RSK44112.1"/>
    <property type="molecule type" value="Genomic_DNA"/>
</dbReference>
<dbReference type="RefSeq" id="WP_125424132.1">
    <property type="nucleotide sequence ID" value="NZ_RWIT01000018.1"/>
</dbReference>
<dbReference type="GO" id="GO:0004222">
    <property type="term" value="F:metalloendopeptidase activity"/>
    <property type="evidence" value="ECO:0007669"/>
    <property type="project" value="TreeGrafter"/>
</dbReference>
<dbReference type="PANTHER" id="PTHR21666">
    <property type="entry name" value="PEPTIDASE-RELATED"/>
    <property type="match status" value="1"/>
</dbReference>
<accession>A0A3R9MJZ7</accession>
<dbReference type="Pfam" id="PF01551">
    <property type="entry name" value="Peptidase_M23"/>
    <property type="match status" value="1"/>
</dbReference>
<reference evidence="2 3" key="1">
    <citation type="submission" date="2018-12" db="EMBL/GenBank/DDBJ databases">
        <authorList>
            <person name="Feng G."/>
            <person name="Zhu H."/>
        </authorList>
    </citation>
    <scope>NUCLEOTIDE SEQUENCE [LARGE SCALE GENOMIC DNA]</scope>
    <source>
        <strain evidence="2 3">KCTC 12533</strain>
    </source>
</reference>
<dbReference type="InterPro" id="IPR016047">
    <property type="entry name" value="M23ase_b-sheet_dom"/>
</dbReference>
<comment type="caution">
    <text evidence="2">The sequence shown here is derived from an EMBL/GenBank/DDBJ whole genome shotgun (WGS) entry which is preliminary data.</text>
</comment>
<dbReference type="PANTHER" id="PTHR21666:SF270">
    <property type="entry name" value="MUREIN HYDROLASE ACTIVATOR ENVC"/>
    <property type="match status" value="1"/>
</dbReference>
<dbReference type="OrthoDB" id="9801052at2"/>
<dbReference type="Proteomes" id="UP000273500">
    <property type="component" value="Unassembled WGS sequence"/>
</dbReference>
<name>A0A3R9MJZ7_9BACT</name>
<gene>
    <name evidence="2" type="ORF">EI291_20390</name>
</gene>
<proteinExistence type="predicted"/>
<evidence type="ECO:0000313" key="3">
    <source>
        <dbReference type="Proteomes" id="UP000273500"/>
    </source>
</evidence>
<evidence type="ECO:0000313" key="2">
    <source>
        <dbReference type="EMBL" id="RSK44112.1"/>
    </source>
</evidence>